<dbReference type="EMBL" id="BAAAFZ010000024">
    <property type="protein sequence ID" value="GAA0581859.1"/>
    <property type="molecule type" value="Genomic_DNA"/>
</dbReference>
<comment type="caution">
    <text evidence="2">The sequence shown here is derived from an EMBL/GenBank/DDBJ whole genome shotgun (WGS) entry which is preliminary data.</text>
</comment>
<organism evidence="2 3">
    <name type="scientific">Craurococcus roseus</name>
    <dbReference type="NCBI Taxonomy" id="77585"/>
    <lineage>
        <taxon>Bacteria</taxon>
        <taxon>Pseudomonadati</taxon>
        <taxon>Pseudomonadota</taxon>
        <taxon>Alphaproteobacteria</taxon>
        <taxon>Acetobacterales</taxon>
        <taxon>Acetobacteraceae</taxon>
        <taxon>Craurococcus</taxon>
    </lineage>
</organism>
<dbReference type="NCBIfam" id="TIGR03177">
    <property type="entry name" value="pilus_cpaB"/>
    <property type="match status" value="1"/>
</dbReference>
<dbReference type="SMART" id="SM00858">
    <property type="entry name" value="SAF"/>
    <property type="match status" value="1"/>
</dbReference>
<dbReference type="InterPro" id="IPR017592">
    <property type="entry name" value="Pilus_assmbl_Flp-typ_CpaB"/>
</dbReference>
<dbReference type="Pfam" id="PF08666">
    <property type="entry name" value="SAF"/>
    <property type="match status" value="1"/>
</dbReference>
<evidence type="ECO:0000313" key="2">
    <source>
        <dbReference type="EMBL" id="GAA0581859.1"/>
    </source>
</evidence>
<gene>
    <name evidence="2" type="ORF">GCM10009416_20400</name>
</gene>
<keyword evidence="3" id="KW-1185">Reference proteome</keyword>
<name>A0ABN1F437_9PROT</name>
<dbReference type="Pfam" id="PF16976">
    <property type="entry name" value="RcpC"/>
    <property type="match status" value="1"/>
</dbReference>
<protein>
    <recommendedName>
        <fullName evidence="1">SAF domain-containing protein</fullName>
    </recommendedName>
</protein>
<dbReference type="InterPro" id="IPR031571">
    <property type="entry name" value="RcpC_dom"/>
</dbReference>
<accession>A0ABN1F437</accession>
<evidence type="ECO:0000259" key="1">
    <source>
        <dbReference type="SMART" id="SM00858"/>
    </source>
</evidence>
<sequence>MIIRMTIAGALVLSAGGLGIAFLASRPAPVTVVEAPPTPTPEPPVAPSAKVALLVAARPLSAGTLVKDEDFVVREVAPGSVPEGGMLQSEESRVELRGALLRRYLDAGATIVSGDVLRPRDRGFLAAVLRPGHRAIAVGVNAITGAAGLIWPGDQVDLILTQEMDAASAPVSRRIVGETVLNNVRVIAVDQHFTQGASAGLLATGGNNQREVARTVTLEVQPDQAERVAVAERLGRLSLTVRSMEQSAEQASPDAAPTSIFGADVSPALSRSGPAIGSRIRVIQGSDSQEVTFR</sequence>
<dbReference type="CDD" id="cd11614">
    <property type="entry name" value="SAF_CpaB_FlgA_like"/>
    <property type="match status" value="1"/>
</dbReference>
<reference evidence="2 3" key="1">
    <citation type="journal article" date="2019" name="Int. J. Syst. Evol. Microbiol.">
        <title>The Global Catalogue of Microorganisms (GCM) 10K type strain sequencing project: providing services to taxonomists for standard genome sequencing and annotation.</title>
        <authorList>
            <consortium name="The Broad Institute Genomics Platform"/>
            <consortium name="The Broad Institute Genome Sequencing Center for Infectious Disease"/>
            <person name="Wu L."/>
            <person name="Ma J."/>
        </authorList>
    </citation>
    <scope>NUCLEOTIDE SEQUENCE [LARGE SCALE GENOMIC DNA]</scope>
    <source>
        <strain evidence="2 3">JCM 9933</strain>
    </source>
</reference>
<proteinExistence type="predicted"/>
<feature type="domain" description="SAF" evidence="1">
    <location>
        <begin position="51"/>
        <end position="117"/>
    </location>
</feature>
<evidence type="ECO:0000313" key="3">
    <source>
        <dbReference type="Proteomes" id="UP001501588"/>
    </source>
</evidence>
<dbReference type="InterPro" id="IPR013974">
    <property type="entry name" value="SAF"/>
</dbReference>
<dbReference type="Proteomes" id="UP001501588">
    <property type="component" value="Unassembled WGS sequence"/>
</dbReference>